<dbReference type="CDD" id="cd17546">
    <property type="entry name" value="REC_hyHK_CKI1_RcsC-like"/>
    <property type="match status" value="1"/>
</dbReference>
<dbReference type="GO" id="GO:0016020">
    <property type="term" value="C:membrane"/>
    <property type="evidence" value="ECO:0007669"/>
    <property type="project" value="UniProtKB-SubCell"/>
</dbReference>
<dbReference type="Gene3D" id="3.30.450.20">
    <property type="entry name" value="PAS domain"/>
    <property type="match status" value="2"/>
</dbReference>
<comment type="subcellular location">
    <subcellularLocation>
        <location evidence="2">Membrane</location>
    </subcellularLocation>
</comment>
<dbReference type="Gene3D" id="3.30.565.10">
    <property type="entry name" value="Histidine kinase-like ATPase, C-terminal domain"/>
    <property type="match status" value="1"/>
</dbReference>
<dbReference type="AlphaFoldDB" id="A0A7T7XJZ6"/>
<dbReference type="InterPro" id="IPR003661">
    <property type="entry name" value="HisK_dim/P_dom"/>
</dbReference>
<dbReference type="Pfam" id="PF22673">
    <property type="entry name" value="MCP-like_PDC_1"/>
    <property type="match status" value="1"/>
</dbReference>
<dbReference type="GO" id="GO:0000155">
    <property type="term" value="F:phosphorelay sensor kinase activity"/>
    <property type="evidence" value="ECO:0007669"/>
    <property type="project" value="InterPro"/>
</dbReference>
<dbReference type="PANTHER" id="PTHR45339:SF5">
    <property type="entry name" value="HISTIDINE KINASE"/>
    <property type="match status" value="1"/>
</dbReference>
<evidence type="ECO:0000256" key="9">
    <source>
        <dbReference type="SAM" id="Phobius"/>
    </source>
</evidence>
<comment type="catalytic activity">
    <reaction evidence="1">
        <text>ATP + protein L-histidine = ADP + protein N-phospho-L-histidine.</text>
        <dbReference type="EC" id="2.7.13.3"/>
    </reaction>
</comment>
<dbReference type="Pfam" id="PF00672">
    <property type="entry name" value="HAMP"/>
    <property type="match status" value="1"/>
</dbReference>
<dbReference type="SMART" id="SM00387">
    <property type="entry name" value="HATPase_c"/>
    <property type="match status" value="1"/>
</dbReference>
<dbReference type="Pfam" id="PF00512">
    <property type="entry name" value="HisKA"/>
    <property type="match status" value="1"/>
</dbReference>
<dbReference type="InterPro" id="IPR036890">
    <property type="entry name" value="HATPase_C_sf"/>
</dbReference>
<evidence type="ECO:0000313" key="14">
    <source>
        <dbReference type="Proteomes" id="UP000595917"/>
    </source>
</evidence>
<dbReference type="KEGG" id="bhc:JFL75_12615"/>
<feature type="domain" description="Histidine kinase" evidence="10">
    <location>
        <begin position="507"/>
        <end position="729"/>
    </location>
</feature>
<keyword evidence="5" id="KW-0808">Transferase</keyword>
<dbReference type="InterPro" id="IPR005467">
    <property type="entry name" value="His_kinase_dom"/>
</dbReference>
<evidence type="ECO:0000256" key="4">
    <source>
        <dbReference type="ARBA" id="ARBA00022553"/>
    </source>
</evidence>
<dbReference type="SMART" id="SM00388">
    <property type="entry name" value="HisKA"/>
    <property type="match status" value="1"/>
</dbReference>
<evidence type="ECO:0000259" key="10">
    <source>
        <dbReference type="PROSITE" id="PS50109"/>
    </source>
</evidence>
<dbReference type="CDD" id="cd00082">
    <property type="entry name" value="HisKA"/>
    <property type="match status" value="1"/>
</dbReference>
<dbReference type="SUPFAM" id="SSF52172">
    <property type="entry name" value="CheY-like"/>
    <property type="match status" value="1"/>
</dbReference>
<evidence type="ECO:0000256" key="1">
    <source>
        <dbReference type="ARBA" id="ARBA00000085"/>
    </source>
</evidence>
<dbReference type="PRINTS" id="PR00344">
    <property type="entry name" value="BCTRLSENSOR"/>
</dbReference>
<dbReference type="InterPro" id="IPR003660">
    <property type="entry name" value="HAMP_dom"/>
</dbReference>
<keyword evidence="8" id="KW-0175">Coiled coil</keyword>
<dbReference type="SUPFAM" id="SSF158472">
    <property type="entry name" value="HAMP domain-like"/>
    <property type="match status" value="1"/>
</dbReference>
<evidence type="ECO:0000256" key="8">
    <source>
        <dbReference type="SAM" id="Coils"/>
    </source>
</evidence>
<dbReference type="SUPFAM" id="SSF55874">
    <property type="entry name" value="ATPase domain of HSP90 chaperone/DNA topoisomerase II/histidine kinase"/>
    <property type="match status" value="1"/>
</dbReference>
<dbReference type="Proteomes" id="UP000595917">
    <property type="component" value="Chromosome"/>
</dbReference>
<feature type="domain" description="Response regulatory" evidence="11">
    <location>
        <begin position="773"/>
        <end position="889"/>
    </location>
</feature>
<evidence type="ECO:0000256" key="5">
    <source>
        <dbReference type="ARBA" id="ARBA00022679"/>
    </source>
</evidence>
<dbReference type="EC" id="2.7.13.3" evidence="3"/>
<organism evidence="13 14">
    <name type="scientific">Breznakiella homolactica</name>
    <dbReference type="NCBI Taxonomy" id="2798577"/>
    <lineage>
        <taxon>Bacteria</taxon>
        <taxon>Pseudomonadati</taxon>
        <taxon>Spirochaetota</taxon>
        <taxon>Spirochaetia</taxon>
        <taxon>Spirochaetales</taxon>
        <taxon>Breznakiellaceae</taxon>
        <taxon>Breznakiella</taxon>
    </lineage>
</organism>
<dbReference type="InterPro" id="IPR001789">
    <property type="entry name" value="Sig_transdc_resp-reg_receiver"/>
</dbReference>
<dbReference type="CDD" id="cd16922">
    <property type="entry name" value="HATPase_EvgS-ArcB-TorS-like"/>
    <property type="match status" value="1"/>
</dbReference>
<keyword evidence="6" id="KW-0418">Kinase</keyword>
<name>A0A7T7XJZ6_9SPIR</name>
<evidence type="ECO:0000259" key="11">
    <source>
        <dbReference type="PROSITE" id="PS50110"/>
    </source>
</evidence>
<dbReference type="EMBL" id="CP067089">
    <property type="protein sequence ID" value="QQO07781.1"/>
    <property type="molecule type" value="Genomic_DNA"/>
</dbReference>
<dbReference type="InterPro" id="IPR003594">
    <property type="entry name" value="HATPase_dom"/>
</dbReference>
<feature type="domain" description="HAMP" evidence="12">
    <location>
        <begin position="411"/>
        <end position="464"/>
    </location>
</feature>
<feature type="modified residue" description="4-aspartylphosphate" evidence="7">
    <location>
        <position position="824"/>
    </location>
</feature>
<feature type="transmembrane region" description="Helical" evidence="9">
    <location>
        <begin position="390"/>
        <end position="409"/>
    </location>
</feature>
<dbReference type="InterPro" id="IPR011006">
    <property type="entry name" value="CheY-like_superfamily"/>
</dbReference>
<keyword evidence="9" id="KW-0812">Transmembrane</keyword>
<dbReference type="Gene3D" id="3.40.50.2300">
    <property type="match status" value="1"/>
</dbReference>
<dbReference type="InterPro" id="IPR004358">
    <property type="entry name" value="Sig_transdc_His_kin-like_C"/>
</dbReference>
<sequence>MFKKISLRIKLFILITLVVIVTFSLVSSIVSYRSIVMAKDDAFSLADEMSAKYSYEIKSELQAARVTSESLMTVFKTLIERGEADRDTLNAILQNSLRQKEYIISFCVAFEPNKLDGKDAEYAGQYPLYGESGRYAPYWSLQDGEIGVEPLEDFDNDVWYAGARDSGKEYITDPFFFEVQGTPVLMSSLVFPILIDGEFIGIVSSDMALDSLQEMVSHVNTSGLDEYTEIYSNSGIIVAHPDDEYFNKSVYATSVYNMLKSDLSKAREALAAADNYVKKHSSSDEEYGSAAAFARNLTAYTENPGGVSLDLTLLTNDMAREILQLDADRLRIADQATAAIADGKPFTVTENGYYKVYMPIPFSEATNPWSVAVNVPMAKVLQKSNEIRNYVILVSVIGIAFIALLLYIVTRNLTKPILRLADSAKQVGEGNFSVDIPKAKNNDEVGILSTAFTTMVEQINDLVSRLTKNSQELEKKNEHLGELNVMLAAARDQAEASNRAKSVFLSNMSHEMRTPLNVIVGMAAIGQKAKEEKKKEDSFKKIEEASVHLLSLVNNVLDMSKMEANKLELSPVKFKFNKMLEDAIGLANVQLKEKKQTLNTEIDKNVPETFFGDDFRLSQVIINLLSNAVKFTGEQGIIGLKAFVKNTEKDVCTLQFEVSDTGIGITAEQQTKIFRMFEQADSSTSRSFGGTGLGLALSKRIVGLMGGEIWVESEPDKGSTFFFTVKLERGADSPEQTDAPLAQGVAADTARKAGEGETEPAGSEKVHDFSGKRILLAEDHEINREIVLAMLEATHAGIDCAVNGEEAYKMFAADPGLYDLILMDIQMPVMDGVEATKLIRAVNKDVPIIALTANVFKEDVEKYLESGINGHIGKPLDYGLTMEILEKYLK</sequence>
<dbReference type="PANTHER" id="PTHR45339">
    <property type="entry name" value="HYBRID SIGNAL TRANSDUCTION HISTIDINE KINASE J"/>
    <property type="match status" value="1"/>
</dbReference>
<keyword evidence="4 7" id="KW-0597">Phosphoprotein</keyword>
<dbReference type="SMART" id="SM00304">
    <property type="entry name" value="HAMP"/>
    <property type="match status" value="1"/>
</dbReference>
<dbReference type="SUPFAM" id="SSF47384">
    <property type="entry name" value="Homodimeric domain of signal transducing histidine kinase"/>
    <property type="match status" value="1"/>
</dbReference>
<evidence type="ECO:0000313" key="13">
    <source>
        <dbReference type="EMBL" id="QQO07781.1"/>
    </source>
</evidence>
<dbReference type="Pfam" id="PF00072">
    <property type="entry name" value="Response_reg"/>
    <property type="match status" value="1"/>
</dbReference>
<accession>A0A7T7XJZ6</accession>
<feature type="coiled-coil region" evidence="8">
    <location>
        <begin position="456"/>
        <end position="493"/>
    </location>
</feature>
<dbReference type="PROSITE" id="PS50110">
    <property type="entry name" value="RESPONSE_REGULATORY"/>
    <property type="match status" value="1"/>
</dbReference>
<evidence type="ECO:0000256" key="7">
    <source>
        <dbReference type="PROSITE-ProRule" id="PRU00169"/>
    </source>
</evidence>
<keyword evidence="14" id="KW-1185">Reference proteome</keyword>
<dbReference type="InterPro" id="IPR036097">
    <property type="entry name" value="HisK_dim/P_sf"/>
</dbReference>
<dbReference type="FunFam" id="3.30.565.10:FF:000010">
    <property type="entry name" value="Sensor histidine kinase RcsC"/>
    <property type="match status" value="1"/>
</dbReference>
<protein>
    <recommendedName>
        <fullName evidence="3">histidine kinase</fullName>
        <ecNumber evidence="3">2.7.13.3</ecNumber>
    </recommendedName>
</protein>
<dbReference type="CDD" id="cd12913">
    <property type="entry name" value="PDC1_MCP_like"/>
    <property type="match status" value="1"/>
</dbReference>
<dbReference type="Pfam" id="PF02518">
    <property type="entry name" value="HATPase_c"/>
    <property type="match status" value="1"/>
</dbReference>
<dbReference type="Gene3D" id="6.10.340.10">
    <property type="match status" value="1"/>
</dbReference>
<gene>
    <name evidence="13" type="ORF">JFL75_12615</name>
</gene>
<dbReference type="RefSeq" id="WP_215625087.1">
    <property type="nucleotide sequence ID" value="NZ_CP067089.2"/>
</dbReference>
<reference evidence="13" key="1">
    <citation type="submission" date="2021-01" db="EMBL/GenBank/DDBJ databases">
        <title>Description of Breznakiella homolactica.</title>
        <authorList>
            <person name="Song Y."/>
            <person name="Brune A."/>
        </authorList>
    </citation>
    <scope>NUCLEOTIDE SEQUENCE</scope>
    <source>
        <strain evidence="13">RmG30</strain>
    </source>
</reference>
<keyword evidence="9" id="KW-1133">Transmembrane helix</keyword>
<evidence type="ECO:0000256" key="6">
    <source>
        <dbReference type="ARBA" id="ARBA00022777"/>
    </source>
</evidence>
<dbReference type="PROSITE" id="PS50109">
    <property type="entry name" value="HIS_KIN"/>
    <property type="match status" value="1"/>
</dbReference>
<evidence type="ECO:0000259" key="12">
    <source>
        <dbReference type="PROSITE" id="PS50885"/>
    </source>
</evidence>
<dbReference type="SMART" id="SM00448">
    <property type="entry name" value="REC"/>
    <property type="match status" value="1"/>
</dbReference>
<keyword evidence="9" id="KW-0472">Membrane</keyword>
<dbReference type="CDD" id="cd06225">
    <property type="entry name" value="HAMP"/>
    <property type="match status" value="1"/>
</dbReference>
<dbReference type="PROSITE" id="PS50885">
    <property type="entry name" value="HAMP"/>
    <property type="match status" value="1"/>
</dbReference>
<evidence type="ECO:0000256" key="3">
    <source>
        <dbReference type="ARBA" id="ARBA00012438"/>
    </source>
</evidence>
<dbReference type="Gene3D" id="1.10.287.130">
    <property type="match status" value="1"/>
</dbReference>
<proteinExistence type="predicted"/>
<evidence type="ECO:0000256" key="2">
    <source>
        <dbReference type="ARBA" id="ARBA00004370"/>
    </source>
</evidence>